<gene>
    <name evidence="3" type="ORF">DID88_007578</name>
</gene>
<dbReference type="AlphaFoldDB" id="A0A395J2R1"/>
<feature type="transmembrane region" description="Helical" evidence="2">
    <location>
        <begin position="42"/>
        <end position="64"/>
    </location>
</feature>
<evidence type="ECO:0000256" key="2">
    <source>
        <dbReference type="SAM" id="Phobius"/>
    </source>
</evidence>
<comment type="caution">
    <text evidence="3">The sequence shown here is derived from an EMBL/GenBank/DDBJ whole genome shotgun (WGS) entry which is preliminary data.</text>
</comment>
<evidence type="ECO:0000313" key="3">
    <source>
        <dbReference type="EMBL" id="RAL66795.1"/>
    </source>
</evidence>
<name>A0A395J2R1_9HELO</name>
<feature type="compositionally biased region" description="Polar residues" evidence="1">
    <location>
        <begin position="18"/>
        <end position="34"/>
    </location>
</feature>
<dbReference type="OrthoDB" id="3687641at2759"/>
<dbReference type="Proteomes" id="UP000249056">
    <property type="component" value="Unassembled WGS sequence"/>
</dbReference>
<organism evidence="3 4">
    <name type="scientific">Monilinia fructigena</name>
    <dbReference type="NCBI Taxonomy" id="38457"/>
    <lineage>
        <taxon>Eukaryota</taxon>
        <taxon>Fungi</taxon>
        <taxon>Dikarya</taxon>
        <taxon>Ascomycota</taxon>
        <taxon>Pezizomycotina</taxon>
        <taxon>Leotiomycetes</taxon>
        <taxon>Helotiales</taxon>
        <taxon>Sclerotiniaceae</taxon>
        <taxon>Monilinia</taxon>
    </lineage>
</organism>
<evidence type="ECO:0000256" key="1">
    <source>
        <dbReference type="SAM" id="MobiDB-lite"/>
    </source>
</evidence>
<feature type="compositionally biased region" description="Basic and acidic residues" evidence="1">
    <location>
        <begin position="8"/>
        <end position="17"/>
    </location>
</feature>
<keyword evidence="4" id="KW-1185">Reference proteome</keyword>
<proteinExistence type="predicted"/>
<keyword evidence="2" id="KW-0472">Membrane</keyword>
<keyword evidence="2" id="KW-1133">Transmembrane helix</keyword>
<protein>
    <submittedName>
        <fullName evidence="3">Uncharacterized protein</fullName>
    </submittedName>
</protein>
<dbReference type="EMBL" id="QKRW01000005">
    <property type="protein sequence ID" value="RAL66795.1"/>
    <property type="molecule type" value="Genomic_DNA"/>
</dbReference>
<accession>A0A395J2R1</accession>
<sequence>MASCDDSEPPRWSKEGSEQSLLSNNERPPSQPLNTPLSTKHYILLGLSFLITSILSGLSVYILMSLTQLKSLHNTDSHPDASLSTVDQTYQKLHTYTDFSSPDDSLSAAAWDQYVINGICRVAARMGSISCIVLCPSAPRPSRS</sequence>
<reference evidence="3 4" key="1">
    <citation type="submission" date="2018-06" db="EMBL/GenBank/DDBJ databases">
        <title>Genome Sequence of the Brown Rot Fungal Pathogen Monilinia fructigena.</title>
        <authorList>
            <person name="Landi L."/>
            <person name="De Miccolis Angelini R.M."/>
            <person name="Pollastro S."/>
            <person name="Abate D."/>
            <person name="Faretra F."/>
            <person name="Romanazzi G."/>
        </authorList>
    </citation>
    <scope>NUCLEOTIDE SEQUENCE [LARGE SCALE GENOMIC DNA]</scope>
    <source>
        <strain evidence="3 4">Mfrg269</strain>
    </source>
</reference>
<keyword evidence="2" id="KW-0812">Transmembrane</keyword>
<feature type="region of interest" description="Disordered" evidence="1">
    <location>
        <begin position="1"/>
        <end position="34"/>
    </location>
</feature>
<evidence type="ECO:0000313" key="4">
    <source>
        <dbReference type="Proteomes" id="UP000249056"/>
    </source>
</evidence>